<dbReference type="InterPro" id="IPR000515">
    <property type="entry name" value="MetI-like"/>
</dbReference>
<dbReference type="AlphaFoldDB" id="A0A238WA46"/>
<comment type="similarity">
    <text evidence="7">Belongs to the binding-protein-dependent transport system permease family.</text>
</comment>
<evidence type="ECO:0000256" key="1">
    <source>
        <dbReference type="ARBA" id="ARBA00004651"/>
    </source>
</evidence>
<proteinExistence type="inferred from homology"/>
<name>A0A238WA46_9BACT</name>
<dbReference type="GO" id="GO:0005886">
    <property type="term" value="C:plasma membrane"/>
    <property type="evidence" value="ECO:0007669"/>
    <property type="project" value="UniProtKB-SubCell"/>
</dbReference>
<sequence>MTRRLSFAQWLAVSWLLLVVVSACIAPTSSPVPDLLHTQEPPFQDPHWLGTDPLGHDVLQLLLAGARTTLLISIPTAVLASLLGGAAGSVAGFWGNSTYQVQRASAAAGVIGAVIALLFIPQLRTNPFPVGLVIGVLSCTVYYALRRTSWGQRQIAVPIDSMVQALIALLDSIPLLLLVLAIAAVQRPSSMGLVVLLVLTCWTTPARLLRAVTLRTKALLFVEAAVVAGLPTLRILRYHIWPNTWPVLLIRLPLSIAIIIGLETTLSFLGIGLAPEVASWGRLLASIRVAPAAWWLLVWPGAAIFFTILSLHTLVSTKITGFDKHLDVTK</sequence>
<dbReference type="InterPro" id="IPR050366">
    <property type="entry name" value="BP-dependent_transpt_permease"/>
</dbReference>
<feature type="transmembrane region" description="Helical" evidence="7">
    <location>
        <begin position="70"/>
        <end position="94"/>
    </location>
</feature>
<reference evidence="10" key="1">
    <citation type="submission" date="2017-06" db="EMBL/GenBank/DDBJ databases">
        <authorList>
            <person name="Varghese N."/>
            <person name="Submissions S."/>
        </authorList>
    </citation>
    <scope>NUCLEOTIDE SEQUENCE [LARGE SCALE GENOMIC DNA]</scope>
    <source>
        <strain evidence="10">DSM 28041</strain>
    </source>
</reference>
<comment type="subcellular location">
    <subcellularLocation>
        <location evidence="1 7">Cell membrane</location>
        <topology evidence="1 7">Multi-pass membrane protein</topology>
    </subcellularLocation>
</comment>
<gene>
    <name evidence="9" type="ORF">SAMN06269173_102377</name>
</gene>
<keyword evidence="2 7" id="KW-0813">Transport</keyword>
<evidence type="ECO:0000256" key="3">
    <source>
        <dbReference type="ARBA" id="ARBA00022475"/>
    </source>
</evidence>
<evidence type="ECO:0000313" key="9">
    <source>
        <dbReference type="EMBL" id="SNR43277.1"/>
    </source>
</evidence>
<protein>
    <submittedName>
        <fullName evidence="9">Peptide/nickel transport system permease protein</fullName>
    </submittedName>
</protein>
<organism evidence="9 10">
    <name type="scientific">Hymenobacter mucosus</name>
    <dbReference type="NCBI Taxonomy" id="1411120"/>
    <lineage>
        <taxon>Bacteria</taxon>
        <taxon>Pseudomonadati</taxon>
        <taxon>Bacteroidota</taxon>
        <taxon>Cytophagia</taxon>
        <taxon>Cytophagales</taxon>
        <taxon>Hymenobacteraceae</taxon>
        <taxon>Hymenobacter</taxon>
    </lineage>
</organism>
<feature type="transmembrane region" description="Helical" evidence="7">
    <location>
        <begin position="191"/>
        <end position="209"/>
    </location>
</feature>
<keyword evidence="10" id="KW-1185">Reference proteome</keyword>
<evidence type="ECO:0000256" key="4">
    <source>
        <dbReference type="ARBA" id="ARBA00022692"/>
    </source>
</evidence>
<evidence type="ECO:0000313" key="10">
    <source>
        <dbReference type="Proteomes" id="UP000198310"/>
    </source>
</evidence>
<feature type="transmembrane region" description="Helical" evidence="7">
    <location>
        <begin position="128"/>
        <end position="145"/>
    </location>
</feature>
<dbReference type="InterPro" id="IPR035906">
    <property type="entry name" value="MetI-like_sf"/>
</dbReference>
<dbReference type="GO" id="GO:0055085">
    <property type="term" value="P:transmembrane transport"/>
    <property type="evidence" value="ECO:0007669"/>
    <property type="project" value="InterPro"/>
</dbReference>
<feature type="transmembrane region" description="Helical" evidence="7">
    <location>
        <begin position="166"/>
        <end position="185"/>
    </location>
</feature>
<evidence type="ECO:0000256" key="7">
    <source>
        <dbReference type="RuleBase" id="RU363032"/>
    </source>
</evidence>
<dbReference type="Gene3D" id="1.10.3720.10">
    <property type="entry name" value="MetI-like"/>
    <property type="match status" value="1"/>
</dbReference>
<feature type="transmembrane region" description="Helical" evidence="7">
    <location>
        <begin position="218"/>
        <end position="236"/>
    </location>
</feature>
<evidence type="ECO:0000256" key="2">
    <source>
        <dbReference type="ARBA" id="ARBA00022448"/>
    </source>
</evidence>
<dbReference type="Proteomes" id="UP000198310">
    <property type="component" value="Unassembled WGS sequence"/>
</dbReference>
<evidence type="ECO:0000259" key="8">
    <source>
        <dbReference type="PROSITE" id="PS50928"/>
    </source>
</evidence>
<evidence type="ECO:0000256" key="6">
    <source>
        <dbReference type="ARBA" id="ARBA00023136"/>
    </source>
</evidence>
<dbReference type="PROSITE" id="PS50928">
    <property type="entry name" value="ABC_TM1"/>
    <property type="match status" value="1"/>
</dbReference>
<evidence type="ECO:0000256" key="5">
    <source>
        <dbReference type="ARBA" id="ARBA00022989"/>
    </source>
</evidence>
<dbReference type="PROSITE" id="PS51257">
    <property type="entry name" value="PROKAR_LIPOPROTEIN"/>
    <property type="match status" value="1"/>
</dbReference>
<dbReference type="PANTHER" id="PTHR43386">
    <property type="entry name" value="OLIGOPEPTIDE TRANSPORT SYSTEM PERMEASE PROTEIN APPC"/>
    <property type="match status" value="1"/>
</dbReference>
<dbReference type="RefSeq" id="WP_089331994.1">
    <property type="nucleotide sequence ID" value="NZ_FZNS01000002.1"/>
</dbReference>
<dbReference type="PANTHER" id="PTHR43386:SF1">
    <property type="entry name" value="D,D-DIPEPTIDE TRANSPORT SYSTEM PERMEASE PROTEIN DDPC-RELATED"/>
    <property type="match status" value="1"/>
</dbReference>
<feature type="transmembrane region" description="Helical" evidence="7">
    <location>
        <begin position="248"/>
        <end position="271"/>
    </location>
</feature>
<feature type="transmembrane region" description="Helical" evidence="7">
    <location>
        <begin position="106"/>
        <end position="122"/>
    </location>
</feature>
<dbReference type="EMBL" id="FZNS01000002">
    <property type="protein sequence ID" value="SNR43277.1"/>
    <property type="molecule type" value="Genomic_DNA"/>
</dbReference>
<dbReference type="CDD" id="cd06261">
    <property type="entry name" value="TM_PBP2"/>
    <property type="match status" value="1"/>
</dbReference>
<feature type="domain" description="ABC transmembrane type-1" evidence="8">
    <location>
        <begin position="113"/>
        <end position="315"/>
    </location>
</feature>
<accession>A0A238WA46</accession>
<keyword evidence="4 7" id="KW-0812">Transmembrane</keyword>
<keyword evidence="5 7" id="KW-1133">Transmembrane helix</keyword>
<keyword evidence="6 7" id="KW-0472">Membrane</keyword>
<dbReference type="SUPFAM" id="SSF161098">
    <property type="entry name" value="MetI-like"/>
    <property type="match status" value="1"/>
</dbReference>
<feature type="transmembrane region" description="Helical" evidence="7">
    <location>
        <begin position="292"/>
        <end position="315"/>
    </location>
</feature>
<dbReference type="Pfam" id="PF00528">
    <property type="entry name" value="BPD_transp_1"/>
    <property type="match status" value="1"/>
</dbReference>
<keyword evidence="3" id="KW-1003">Cell membrane</keyword>